<proteinExistence type="predicted"/>
<keyword evidence="2" id="KW-1185">Reference proteome</keyword>
<evidence type="ECO:0000313" key="2">
    <source>
        <dbReference type="Proteomes" id="UP000078492"/>
    </source>
</evidence>
<dbReference type="EMBL" id="KQ980975">
    <property type="protein sequence ID" value="KYN10882.1"/>
    <property type="molecule type" value="Genomic_DNA"/>
</dbReference>
<protein>
    <submittedName>
        <fullName evidence="1">Uncharacterized protein</fullName>
    </submittedName>
</protein>
<dbReference type="SUPFAM" id="SSF88723">
    <property type="entry name" value="PIN domain-like"/>
    <property type="match status" value="1"/>
</dbReference>
<reference evidence="1 2" key="1">
    <citation type="submission" date="2015-09" db="EMBL/GenBank/DDBJ databases">
        <title>Trachymyrmex cornetzi WGS genome.</title>
        <authorList>
            <person name="Nygaard S."/>
            <person name="Hu H."/>
            <person name="Boomsma J."/>
            <person name="Zhang G."/>
        </authorList>
    </citation>
    <scope>NUCLEOTIDE SEQUENCE [LARGE SCALE GENOMIC DNA]</scope>
    <source>
        <strain evidence="1">Tcor2-1</strain>
        <tissue evidence="1">Whole body</tissue>
    </source>
</reference>
<gene>
    <name evidence="1" type="ORF">ALC57_16982</name>
</gene>
<dbReference type="Proteomes" id="UP000078492">
    <property type="component" value="Unassembled WGS sequence"/>
</dbReference>
<name>A0A151IU14_9HYME</name>
<organism evidence="1 2">
    <name type="scientific">Trachymyrmex cornetzi</name>
    <dbReference type="NCBI Taxonomy" id="471704"/>
    <lineage>
        <taxon>Eukaryota</taxon>
        <taxon>Metazoa</taxon>
        <taxon>Ecdysozoa</taxon>
        <taxon>Arthropoda</taxon>
        <taxon>Hexapoda</taxon>
        <taxon>Insecta</taxon>
        <taxon>Pterygota</taxon>
        <taxon>Neoptera</taxon>
        <taxon>Endopterygota</taxon>
        <taxon>Hymenoptera</taxon>
        <taxon>Apocrita</taxon>
        <taxon>Aculeata</taxon>
        <taxon>Formicoidea</taxon>
        <taxon>Formicidae</taxon>
        <taxon>Myrmicinae</taxon>
        <taxon>Trachymyrmex</taxon>
    </lineage>
</organism>
<evidence type="ECO:0000313" key="1">
    <source>
        <dbReference type="EMBL" id="KYN10882.1"/>
    </source>
</evidence>
<dbReference type="InterPro" id="IPR029060">
    <property type="entry name" value="PIN-like_dom_sf"/>
</dbReference>
<accession>A0A151IU14</accession>
<sequence length="202" mass="23645">MTSKLKTNNKDIAVDPTLVFQRISLVKKDEEELKGFFQYELAPYPLSIFNENGMRKNTKSDFYDLFISLTENPVFKNTFYVIDGGFLLHKVVWPKNSTYFEIFTCYVNYIKRNYVENLNCIVVFDGYSNSFGTKNSERLRRLHDAFSTEIKITDIHTCPPTNQKTFLLNSNNKTQFISLLCCHFEEMGIEYKECDEDADVHV</sequence>
<dbReference type="AlphaFoldDB" id="A0A151IU14"/>